<dbReference type="PANTHER" id="PTHR46890:SF48">
    <property type="entry name" value="RNA-DIRECTED DNA POLYMERASE"/>
    <property type="match status" value="1"/>
</dbReference>
<dbReference type="OrthoDB" id="1733541at2759"/>
<dbReference type="PANTHER" id="PTHR46890">
    <property type="entry name" value="NON-LTR RETROLELEMENT REVERSE TRANSCRIPTASE-LIKE PROTEIN-RELATED"/>
    <property type="match status" value="1"/>
</dbReference>
<proteinExistence type="predicted"/>
<dbReference type="Proteomes" id="UP000189701">
    <property type="component" value="Unplaced"/>
</dbReference>
<protein>
    <submittedName>
        <fullName evidence="3">Uncharacterized protein LOC104219483</fullName>
    </submittedName>
</protein>
<keyword evidence="1" id="KW-0812">Transmembrane</keyword>
<feature type="transmembrane region" description="Helical" evidence="1">
    <location>
        <begin position="99"/>
        <end position="118"/>
    </location>
</feature>
<reference evidence="2" key="1">
    <citation type="journal article" date="2013" name="Genome Biol.">
        <title>Reference genomes and transcriptomes of Nicotiana sylvestris and Nicotiana tomentosiformis.</title>
        <authorList>
            <person name="Sierro N."/>
            <person name="Battey J.N."/>
            <person name="Ouadi S."/>
            <person name="Bovet L."/>
            <person name="Goepfert S."/>
            <person name="Bakaher N."/>
            <person name="Peitsch M.C."/>
            <person name="Ivanov N.V."/>
        </authorList>
    </citation>
    <scope>NUCLEOTIDE SEQUENCE [LARGE SCALE GENOMIC DNA]</scope>
</reference>
<dbReference type="GeneID" id="104219483"/>
<dbReference type="AlphaFoldDB" id="A0A1U7VU51"/>
<dbReference type="eggNOG" id="KOG1075">
    <property type="taxonomic scope" value="Eukaryota"/>
</dbReference>
<dbReference type="InterPro" id="IPR052343">
    <property type="entry name" value="Retrotransposon-Effector_Assoc"/>
</dbReference>
<keyword evidence="2" id="KW-1185">Reference proteome</keyword>
<keyword evidence="1" id="KW-0472">Membrane</keyword>
<sequence>MEFFETTKMCKAINCTTITLIPKVKNPTNIKEFMPILTALCCRMITDNIIISHELVNGYGRKNISPRCMLKIDIQKTYDSVEWVYIEQVMKLLGFPEKFVKWIMACISTIAYSVIIMGSQLNHLREGKDSGRGIPYCQYYL</sequence>
<reference evidence="3" key="2">
    <citation type="submission" date="2025-08" db="UniProtKB">
        <authorList>
            <consortium name="RefSeq"/>
        </authorList>
    </citation>
    <scope>IDENTIFICATION</scope>
    <source>
        <tissue evidence="3">Leaf</tissue>
    </source>
</reference>
<evidence type="ECO:0000313" key="2">
    <source>
        <dbReference type="Proteomes" id="UP000189701"/>
    </source>
</evidence>
<name>A0A1U7VU51_NICSY</name>
<keyword evidence="1" id="KW-1133">Transmembrane helix</keyword>
<organism evidence="2 3">
    <name type="scientific">Nicotiana sylvestris</name>
    <name type="common">Wood tobacco</name>
    <name type="synonym">South American tobacco</name>
    <dbReference type="NCBI Taxonomy" id="4096"/>
    <lineage>
        <taxon>Eukaryota</taxon>
        <taxon>Viridiplantae</taxon>
        <taxon>Streptophyta</taxon>
        <taxon>Embryophyta</taxon>
        <taxon>Tracheophyta</taxon>
        <taxon>Spermatophyta</taxon>
        <taxon>Magnoliopsida</taxon>
        <taxon>eudicotyledons</taxon>
        <taxon>Gunneridae</taxon>
        <taxon>Pentapetalae</taxon>
        <taxon>asterids</taxon>
        <taxon>lamiids</taxon>
        <taxon>Solanales</taxon>
        <taxon>Solanaceae</taxon>
        <taxon>Nicotianoideae</taxon>
        <taxon>Nicotianeae</taxon>
        <taxon>Nicotiana</taxon>
    </lineage>
</organism>
<dbReference type="KEGG" id="nsy:104219483"/>
<gene>
    <name evidence="3" type="primary">LOC104219483</name>
</gene>
<dbReference type="RefSeq" id="XP_009768476.1">
    <property type="nucleotide sequence ID" value="XM_009770174.1"/>
</dbReference>
<evidence type="ECO:0000313" key="3">
    <source>
        <dbReference type="RefSeq" id="XP_009768476.1"/>
    </source>
</evidence>
<accession>A0A1U7VU51</accession>
<evidence type="ECO:0000256" key="1">
    <source>
        <dbReference type="SAM" id="Phobius"/>
    </source>
</evidence>